<sequence length="178" mass="21199">MMTMVLVIAKVIAYFFLWTLYSYSVHRLAHIPHKKNFLYKIHIVHHRVKYGDSNWPEFSNYFFWFGSFKASLDIWLTLTLPLIVLVFIDPVPGGILLGFHYVYEVFLAGKVVDHNPRIRGIITRWLSIGAYHLKHHDLYKCNYSFFITLWDHIFQTTDKKFLGVRGAKGRRENLDERY</sequence>
<feature type="domain" description="Fatty acid hydroxylase" evidence="2">
    <location>
        <begin position="12"/>
        <end position="156"/>
    </location>
</feature>
<dbReference type="Pfam" id="PF04116">
    <property type="entry name" value="FA_hydroxylase"/>
    <property type="match status" value="1"/>
</dbReference>
<protein>
    <submittedName>
        <fullName evidence="3">Sterol desaturase family protein</fullName>
    </submittedName>
</protein>
<accession>A0ABT4EAU3</accession>
<keyword evidence="1" id="KW-1133">Transmembrane helix</keyword>
<reference evidence="3 4" key="1">
    <citation type="submission" date="2022-05" db="EMBL/GenBank/DDBJ databases">
        <title>Genome Sequencing of Bee-Associated Microbes.</title>
        <authorList>
            <person name="Dunlap C."/>
        </authorList>
    </citation>
    <scope>NUCLEOTIDE SEQUENCE [LARGE SCALE GENOMIC DNA]</scope>
    <source>
        <strain evidence="3 4">NRRL NRS-750</strain>
    </source>
</reference>
<keyword evidence="1" id="KW-0472">Membrane</keyword>
<keyword evidence="4" id="KW-1185">Reference proteome</keyword>
<gene>
    <name evidence="3" type="ORF">M5X04_09785</name>
</gene>
<dbReference type="EMBL" id="JAMDLY010000010">
    <property type="protein sequence ID" value="MCY9529623.1"/>
    <property type="molecule type" value="Genomic_DNA"/>
</dbReference>
<dbReference type="RefSeq" id="WP_268632018.1">
    <property type="nucleotide sequence ID" value="NZ_JAMDLY010000010.1"/>
</dbReference>
<name>A0ABT4EAU3_PAEAL</name>
<comment type="caution">
    <text evidence="3">The sequence shown here is derived from an EMBL/GenBank/DDBJ whole genome shotgun (WGS) entry which is preliminary data.</text>
</comment>
<evidence type="ECO:0000313" key="3">
    <source>
        <dbReference type="EMBL" id="MCY9529623.1"/>
    </source>
</evidence>
<evidence type="ECO:0000256" key="1">
    <source>
        <dbReference type="SAM" id="Phobius"/>
    </source>
</evidence>
<feature type="transmembrane region" description="Helical" evidence="1">
    <location>
        <begin position="61"/>
        <end position="88"/>
    </location>
</feature>
<organism evidence="3 4">
    <name type="scientific">Paenibacillus alvei</name>
    <name type="common">Bacillus alvei</name>
    <dbReference type="NCBI Taxonomy" id="44250"/>
    <lineage>
        <taxon>Bacteria</taxon>
        <taxon>Bacillati</taxon>
        <taxon>Bacillota</taxon>
        <taxon>Bacilli</taxon>
        <taxon>Bacillales</taxon>
        <taxon>Paenibacillaceae</taxon>
        <taxon>Paenibacillus</taxon>
    </lineage>
</organism>
<dbReference type="InterPro" id="IPR006694">
    <property type="entry name" value="Fatty_acid_hydroxylase"/>
</dbReference>
<evidence type="ECO:0000259" key="2">
    <source>
        <dbReference type="Pfam" id="PF04116"/>
    </source>
</evidence>
<evidence type="ECO:0000313" key="4">
    <source>
        <dbReference type="Proteomes" id="UP001527090"/>
    </source>
</evidence>
<keyword evidence="1" id="KW-0812">Transmembrane</keyword>
<dbReference type="Proteomes" id="UP001527090">
    <property type="component" value="Unassembled WGS sequence"/>
</dbReference>
<proteinExistence type="predicted"/>